<dbReference type="Proteomes" id="UP000694867">
    <property type="component" value="Unplaced"/>
</dbReference>
<evidence type="ECO:0000313" key="2">
    <source>
        <dbReference type="RefSeq" id="XP_018495329.1"/>
    </source>
</evidence>
<reference evidence="2" key="1">
    <citation type="submission" date="2025-08" db="UniProtKB">
        <authorList>
            <consortium name="RefSeq"/>
        </authorList>
    </citation>
    <scope>IDENTIFICATION</scope>
</reference>
<keyword evidence="1" id="KW-1185">Reference proteome</keyword>
<sequence>MTRIWQKSSAAKLKIPPEYTHSSDPVNVEIRNNLGLLRKAATQRPSAKSTALVAGVVGKISSTAILGRLPKADLLRRRVANARKRAAPAFPANPSHRSDLIIPNILKMTTKNESFLLHDSGEGATDRILIFETPENLNILRESDELFLDGNFRVCPLIFHQMLYSILAKLPDGEAVPVVYSLPPSKSAVTYRRFLGIVADLLDGHQPYLLHIDFEIAMADSALRNKYMTDEDFALDVRMFAALALVPKNNALSALASLLESNFVRESNYILTNSIN</sequence>
<evidence type="ECO:0000313" key="1">
    <source>
        <dbReference type="Proteomes" id="UP000694867"/>
    </source>
</evidence>
<accession>A0AAJ7PAD8</accession>
<gene>
    <name evidence="2" type="primary">LOC108864352</name>
</gene>
<organism evidence="1 2">
    <name type="scientific">Galendromus occidentalis</name>
    <name type="common">western predatory mite</name>
    <dbReference type="NCBI Taxonomy" id="34638"/>
    <lineage>
        <taxon>Eukaryota</taxon>
        <taxon>Metazoa</taxon>
        <taxon>Ecdysozoa</taxon>
        <taxon>Arthropoda</taxon>
        <taxon>Chelicerata</taxon>
        <taxon>Arachnida</taxon>
        <taxon>Acari</taxon>
        <taxon>Parasitiformes</taxon>
        <taxon>Mesostigmata</taxon>
        <taxon>Gamasina</taxon>
        <taxon>Phytoseioidea</taxon>
        <taxon>Phytoseiidae</taxon>
        <taxon>Typhlodrominae</taxon>
        <taxon>Galendromus</taxon>
    </lineage>
</organism>
<proteinExistence type="predicted"/>
<dbReference type="KEGG" id="goe:108864352"/>
<dbReference type="GeneID" id="108864352"/>
<dbReference type="AlphaFoldDB" id="A0AAJ7PAD8"/>
<dbReference type="RefSeq" id="XP_018495329.1">
    <property type="nucleotide sequence ID" value="XM_018639813.1"/>
</dbReference>
<name>A0AAJ7PAD8_9ACAR</name>
<protein>
    <submittedName>
        <fullName evidence="2">Uncharacterized protein LOC108864352</fullName>
    </submittedName>
</protein>